<reference evidence="2" key="1">
    <citation type="submission" date="2021-06" db="EMBL/GenBank/DDBJ databases">
        <title>Vibrio nov. sp., novel gut bacterium isolated from Yellow Sea oyster.</title>
        <authorList>
            <person name="Muhammad N."/>
            <person name="Nguyen T.H."/>
            <person name="Lee Y.-J."/>
            <person name="Ko J."/>
            <person name="Kim S.-G."/>
        </authorList>
    </citation>
    <scope>NUCLEOTIDE SEQUENCE</scope>
    <source>
        <strain evidence="2">OG9-811</strain>
    </source>
</reference>
<protein>
    <recommendedName>
        <fullName evidence="4">ATPase</fullName>
    </recommendedName>
</protein>
<dbReference type="AlphaFoldDB" id="A0A975U6X9"/>
<keyword evidence="3" id="KW-1185">Reference proteome</keyword>
<evidence type="ECO:0000313" key="3">
    <source>
        <dbReference type="Proteomes" id="UP000694232"/>
    </source>
</evidence>
<gene>
    <name evidence="2" type="ORF">KNV97_02280</name>
</gene>
<dbReference type="EMBL" id="CP076642">
    <property type="protein sequence ID" value="QXO16359.1"/>
    <property type="molecule type" value="Genomic_DNA"/>
</dbReference>
<sequence length="190" mass="22186">MTGKRACLLIITAVIYMTLPQQSHAVQCNEQEWNKALSSQQTLDQRYNLLASQYNLWLPNFQHAVFLHQEFTQSELQFLWDSNRHDIRTKIAMQLESAQKASRDVINLLFLLDETPKYIVMQTEQWFQLGEKCKNEGLMSNYFSAELYLKSNQELKGSLDVLRRSLQTMQNYYDYEISALSALTEITSSP</sequence>
<dbReference type="KEGG" id="vos:KNV97_02280"/>
<feature type="chain" id="PRO_5037110352" description="ATPase" evidence="1">
    <location>
        <begin position="26"/>
        <end position="190"/>
    </location>
</feature>
<evidence type="ECO:0008006" key="4">
    <source>
        <dbReference type="Google" id="ProtNLM"/>
    </source>
</evidence>
<organism evidence="2 3">
    <name type="scientific">Vibrio ostreae</name>
    <dbReference type="NCBI Taxonomy" id="2841925"/>
    <lineage>
        <taxon>Bacteria</taxon>
        <taxon>Pseudomonadati</taxon>
        <taxon>Pseudomonadota</taxon>
        <taxon>Gammaproteobacteria</taxon>
        <taxon>Vibrionales</taxon>
        <taxon>Vibrionaceae</taxon>
        <taxon>Vibrio</taxon>
    </lineage>
</organism>
<proteinExistence type="predicted"/>
<dbReference type="Proteomes" id="UP000694232">
    <property type="component" value="Chromosome 2"/>
</dbReference>
<feature type="signal peptide" evidence="1">
    <location>
        <begin position="1"/>
        <end position="25"/>
    </location>
</feature>
<keyword evidence="1" id="KW-0732">Signal</keyword>
<evidence type="ECO:0000256" key="1">
    <source>
        <dbReference type="SAM" id="SignalP"/>
    </source>
</evidence>
<evidence type="ECO:0000313" key="2">
    <source>
        <dbReference type="EMBL" id="QXO16359.1"/>
    </source>
</evidence>
<name>A0A975U6X9_9VIBR</name>
<accession>A0A975U6X9</accession>